<name>A0A6J4NTC8_9CHLR</name>
<dbReference type="AlphaFoldDB" id="A0A6J4NTC8"/>
<gene>
    <name evidence="1" type="ORF">AVDCRST_MAG93-9933</name>
</gene>
<evidence type="ECO:0000313" key="1">
    <source>
        <dbReference type="EMBL" id="CAA9395193.1"/>
    </source>
</evidence>
<accession>A0A6J4NTC8</accession>
<organism evidence="1">
    <name type="scientific">uncultured Chloroflexia bacterium</name>
    <dbReference type="NCBI Taxonomy" id="1672391"/>
    <lineage>
        <taxon>Bacteria</taxon>
        <taxon>Bacillati</taxon>
        <taxon>Chloroflexota</taxon>
        <taxon>Chloroflexia</taxon>
        <taxon>environmental samples</taxon>
    </lineage>
</organism>
<protein>
    <submittedName>
        <fullName evidence="1">Uncharacterized protein</fullName>
    </submittedName>
</protein>
<sequence>MTSFGEPCLVRIGGDLAYLLEGRFVFTALRKLVAQQAAQNIEPITILAEVFRMLFEHCALIILDAVLLPRLRETFLNERFRDRVAKDSQRIRGILPELPIVVLGRMSCLLEIRCLWRWGTGGGSTGQCKEWRN</sequence>
<proteinExistence type="predicted"/>
<dbReference type="EMBL" id="CADCTR010003336">
    <property type="protein sequence ID" value="CAA9395193.1"/>
    <property type="molecule type" value="Genomic_DNA"/>
</dbReference>
<reference evidence="1" key="1">
    <citation type="submission" date="2020-02" db="EMBL/GenBank/DDBJ databases">
        <authorList>
            <person name="Meier V. D."/>
        </authorList>
    </citation>
    <scope>NUCLEOTIDE SEQUENCE</scope>
    <source>
        <strain evidence="1">AVDCRST_MAG93</strain>
    </source>
</reference>